<gene>
    <name evidence="2" type="ORF">Salat_1449600</name>
</gene>
<evidence type="ECO:0000313" key="2">
    <source>
        <dbReference type="EMBL" id="KAK4426809.1"/>
    </source>
</evidence>
<keyword evidence="1" id="KW-0472">Membrane</keyword>
<keyword evidence="1" id="KW-1133">Transmembrane helix</keyword>
<feature type="transmembrane region" description="Helical" evidence="1">
    <location>
        <begin position="40"/>
        <end position="59"/>
    </location>
</feature>
<feature type="transmembrane region" description="Helical" evidence="1">
    <location>
        <begin position="66"/>
        <end position="89"/>
    </location>
</feature>
<evidence type="ECO:0000313" key="3">
    <source>
        <dbReference type="Proteomes" id="UP001293254"/>
    </source>
</evidence>
<organism evidence="2 3">
    <name type="scientific">Sesamum alatum</name>
    <dbReference type="NCBI Taxonomy" id="300844"/>
    <lineage>
        <taxon>Eukaryota</taxon>
        <taxon>Viridiplantae</taxon>
        <taxon>Streptophyta</taxon>
        <taxon>Embryophyta</taxon>
        <taxon>Tracheophyta</taxon>
        <taxon>Spermatophyta</taxon>
        <taxon>Magnoliopsida</taxon>
        <taxon>eudicotyledons</taxon>
        <taxon>Gunneridae</taxon>
        <taxon>Pentapetalae</taxon>
        <taxon>asterids</taxon>
        <taxon>lamiids</taxon>
        <taxon>Lamiales</taxon>
        <taxon>Pedaliaceae</taxon>
        <taxon>Sesamum</taxon>
    </lineage>
</organism>
<evidence type="ECO:0000256" key="1">
    <source>
        <dbReference type="SAM" id="Phobius"/>
    </source>
</evidence>
<dbReference type="PANTHER" id="PTHR34936">
    <property type="entry name" value="EXPRESSED PROTEIN"/>
    <property type="match status" value="1"/>
</dbReference>
<dbReference type="AlphaFoldDB" id="A0AAE1YB57"/>
<proteinExistence type="predicted"/>
<reference evidence="2" key="1">
    <citation type="submission" date="2020-06" db="EMBL/GenBank/DDBJ databases">
        <authorList>
            <person name="Li T."/>
            <person name="Hu X."/>
            <person name="Zhang T."/>
            <person name="Song X."/>
            <person name="Zhang H."/>
            <person name="Dai N."/>
            <person name="Sheng W."/>
            <person name="Hou X."/>
            <person name="Wei L."/>
        </authorList>
    </citation>
    <scope>NUCLEOTIDE SEQUENCE</scope>
    <source>
        <strain evidence="2">3651</strain>
        <tissue evidence="2">Leaf</tissue>
    </source>
</reference>
<sequence length="123" mass="14034">MITRSKLVEQLRDFQIRSQHKWPALTIFSPKPFLSTWRDVAVAIFLALIFIVLLVSSYVTLYLRHYWISVVFVCLGILLPAATSLMHTWQPVARIGLLSSAGRFSLLSMGVMHACRRSAYAEH</sequence>
<comment type="caution">
    <text evidence="2">The sequence shown here is derived from an EMBL/GenBank/DDBJ whole genome shotgun (WGS) entry which is preliminary data.</text>
</comment>
<keyword evidence="3" id="KW-1185">Reference proteome</keyword>
<accession>A0AAE1YB57</accession>
<reference evidence="2" key="2">
    <citation type="journal article" date="2024" name="Plant">
        <title>Genomic evolution and insights into agronomic trait innovations of Sesamum species.</title>
        <authorList>
            <person name="Miao H."/>
            <person name="Wang L."/>
            <person name="Qu L."/>
            <person name="Liu H."/>
            <person name="Sun Y."/>
            <person name="Le M."/>
            <person name="Wang Q."/>
            <person name="Wei S."/>
            <person name="Zheng Y."/>
            <person name="Lin W."/>
            <person name="Duan Y."/>
            <person name="Cao H."/>
            <person name="Xiong S."/>
            <person name="Wang X."/>
            <person name="Wei L."/>
            <person name="Li C."/>
            <person name="Ma Q."/>
            <person name="Ju M."/>
            <person name="Zhao R."/>
            <person name="Li G."/>
            <person name="Mu C."/>
            <person name="Tian Q."/>
            <person name="Mei H."/>
            <person name="Zhang T."/>
            <person name="Gao T."/>
            <person name="Zhang H."/>
        </authorList>
    </citation>
    <scope>NUCLEOTIDE SEQUENCE</scope>
    <source>
        <strain evidence="2">3651</strain>
    </source>
</reference>
<name>A0AAE1YB57_9LAMI</name>
<protein>
    <submittedName>
        <fullName evidence="2">Uncharacterized protein</fullName>
    </submittedName>
</protein>
<keyword evidence="1" id="KW-0812">Transmembrane</keyword>
<dbReference type="EMBL" id="JACGWO010000005">
    <property type="protein sequence ID" value="KAK4426809.1"/>
    <property type="molecule type" value="Genomic_DNA"/>
</dbReference>
<dbReference type="Proteomes" id="UP001293254">
    <property type="component" value="Unassembled WGS sequence"/>
</dbReference>
<dbReference type="PANTHER" id="PTHR34936:SF2">
    <property type="entry name" value="EXPRESSED PROTEIN"/>
    <property type="match status" value="1"/>
</dbReference>